<reference evidence="2 3" key="1">
    <citation type="submission" date="2018-12" db="EMBL/GenBank/DDBJ databases">
        <title>bacterium Hansschlegelia zhihuaiae S113.</title>
        <authorList>
            <person name="He J."/>
        </authorList>
    </citation>
    <scope>NUCLEOTIDE SEQUENCE [LARGE SCALE GENOMIC DNA]</scope>
    <source>
        <strain evidence="2 3">S 113</strain>
    </source>
</reference>
<accession>A0A4Q0MLK5</accession>
<gene>
    <name evidence="2" type="ORF">EK403_08235</name>
</gene>
<dbReference type="InterPro" id="IPR027367">
    <property type="entry name" value="Gly-zipper_YMGG"/>
</dbReference>
<dbReference type="RefSeq" id="WP_128777018.1">
    <property type="nucleotide sequence ID" value="NZ_RYFI01000006.1"/>
</dbReference>
<name>A0A4Q0MLK5_9HYPH</name>
<keyword evidence="3" id="KW-1185">Reference proteome</keyword>
<sequence length="95" mass="9328">MKKIGSLIAVSAIALGLAACGETRNERTLSGALIGTGVGAAIGGAATGKASGALIGGALGAGTGAIIGSESRPRRRGPRCYAENRYGEEVRVPCD</sequence>
<evidence type="ECO:0000259" key="1">
    <source>
        <dbReference type="Pfam" id="PF13441"/>
    </source>
</evidence>
<dbReference type="Pfam" id="PF13441">
    <property type="entry name" value="Gly-zipper_YMGG"/>
    <property type="match status" value="1"/>
</dbReference>
<dbReference type="EMBL" id="RYFI01000006">
    <property type="protein sequence ID" value="RXF73946.1"/>
    <property type="molecule type" value="Genomic_DNA"/>
</dbReference>
<dbReference type="Proteomes" id="UP000289708">
    <property type="component" value="Unassembled WGS sequence"/>
</dbReference>
<evidence type="ECO:0000313" key="3">
    <source>
        <dbReference type="Proteomes" id="UP000289708"/>
    </source>
</evidence>
<dbReference type="OrthoDB" id="10017217at2"/>
<comment type="caution">
    <text evidence="2">The sequence shown here is derived from an EMBL/GenBank/DDBJ whole genome shotgun (WGS) entry which is preliminary data.</text>
</comment>
<organism evidence="2 3">
    <name type="scientific">Hansschlegelia zhihuaiae</name>
    <dbReference type="NCBI Taxonomy" id="405005"/>
    <lineage>
        <taxon>Bacteria</taxon>
        <taxon>Pseudomonadati</taxon>
        <taxon>Pseudomonadota</taxon>
        <taxon>Alphaproteobacteria</taxon>
        <taxon>Hyphomicrobiales</taxon>
        <taxon>Methylopilaceae</taxon>
        <taxon>Hansschlegelia</taxon>
    </lineage>
</organism>
<proteinExistence type="predicted"/>
<dbReference type="PROSITE" id="PS51257">
    <property type="entry name" value="PROKAR_LIPOPROTEIN"/>
    <property type="match status" value="1"/>
</dbReference>
<dbReference type="AlphaFoldDB" id="A0A4Q0MLK5"/>
<protein>
    <submittedName>
        <fullName evidence="2">Cell envelope biogenesis protein OmpA</fullName>
    </submittedName>
</protein>
<evidence type="ECO:0000313" key="2">
    <source>
        <dbReference type="EMBL" id="RXF73946.1"/>
    </source>
</evidence>
<feature type="domain" description="YMGG-like Gly-zipper" evidence="1">
    <location>
        <begin position="27"/>
        <end position="69"/>
    </location>
</feature>